<dbReference type="SMART" id="SM00388">
    <property type="entry name" value="HisKA"/>
    <property type="match status" value="1"/>
</dbReference>
<dbReference type="Pfam" id="PF00512">
    <property type="entry name" value="HisKA"/>
    <property type="match status" value="1"/>
</dbReference>
<keyword evidence="5 8" id="KW-0812">Transmembrane</keyword>
<keyword evidence="7 8" id="KW-1133">Transmembrane helix</keyword>
<evidence type="ECO:0000259" key="9">
    <source>
        <dbReference type="PROSITE" id="PS50109"/>
    </source>
</evidence>
<protein>
    <recommendedName>
        <fullName evidence="2">histidine kinase</fullName>
        <ecNumber evidence="2">2.7.13.3</ecNumber>
    </recommendedName>
</protein>
<accession>A0A5Q0QGG7</accession>
<evidence type="ECO:0000256" key="6">
    <source>
        <dbReference type="ARBA" id="ARBA00022777"/>
    </source>
</evidence>
<feature type="transmembrane region" description="Helical" evidence="8">
    <location>
        <begin position="136"/>
        <end position="160"/>
    </location>
</feature>
<dbReference type="GO" id="GO:0000155">
    <property type="term" value="F:phosphorelay sensor kinase activity"/>
    <property type="evidence" value="ECO:0007669"/>
    <property type="project" value="InterPro"/>
</dbReference>
<evidence type="ECO:0000256" key="1">
    <source>
        <dbReference type="ARBA" id="ARBA00000085"/>
    </source>
</evidence>
<dbReference type="InterPro" id="IPR003594">
    <property type="entry name" value="HATPase_dom"/>
</dbReference>
<dbReference type="InterPro" id="IPR036097">
    <property type="entry name" value="HisK_dim/P_sf"/>
</dbReference>
<evidence type="ECO:0000313" key="10">
    <source>
        <dbReference type="EMBL" id="QGA26350.1"/>
    </source>
</evidence>
<evidence type="ECO:0000256" key="2">
    <source>
        <dbReference type="ARBA" id="ARBA00012438"/>
    </source>
</evidence>
<dbReference type="Gene3D" id="1.10.287.130">
    <property type="match status" value="1"/>
</dbReference>
<dbReference type="RefSeq" id="WP_153511119.1">
    <property type="nucleotide sequence ID" value="NZ_CP045652.1"/>
</dbReference>
<dbReference type="Proteomes" id="UP000326921">
    <property type="component" value="Chromosome"/>
</dbReference>
<dbReference type="AlphaFoldDB" id="A0A5Q0QGG7"/>
<dbReference type="CDD" id="cd00082">
    <property type="entry name" value="HisKA"/>
    <property type="match status" value="1"/>
</dbReference>
<keyword evidence="11" id="KW-1185">Reference proteome</keyword>
<evidence type="ECO:0000313" key="11">
    <source>
        <dbReference type="Proteomes" id="UP000326921"/>
    </source>
</evidence>
<evidence type="ECO:0000256" key="5">
    <source>
        <dbReference type="ARBA" id="ARBA00022692"/>
    </source>
</evidence>
<dbReference type="GO" id="GO:0005886">
    <property type="term" value="C:plasma membrane"/>
    <property type="evidence" value="ECO:0007669"/>
    <property type="project" value="TreeGrafter"/>
</dbReference>
<evidence type="ECO:0000256" key="7">
    <source>
        <dbReference type="ARBA" id="ARBA00022989"/>
    </source>
</evidence>
<dbReference type="InterPro" id="IPR005467">
    <property type="entry name" value="His_kinase_dom"/>
</dbReference>
<dbReference type="EC" id="2.7.13.3" evidence="2"/>
<evidence type="ECO:0000256" key="4">
    <source>
        <dbReference type="ARBA" id="ARBA00022679"/>
    </source>
</evidence>
<evidence type="ECO:0000256" key="8">
    <source>
        <dbReference type="SAM" id="Phobius"/>
    </source>
</evidence>
<dbReference type="PANTHER" id="PTHR45436">
    <property type="entry name" value="SENSOR HISTIDINE KINASE YKOH"/>
    <property type="match status" value="1"/>
</dbReference>
<dbReference type="Pfam" id="PF02518">
    <property type="entry name" value="HATPase_c"/>
    <property type="match status" value="1"/>
</dbReference>
<keyword evidence="4" id="KW-0808">Transferase</keyword>
<dbReference type="Gene3D" id="3.30.565.10">
    <property type="entry name" value="Histidine kinase-like ATPase, C-terminal domain"/>
    <property type="match status" value="1"/>
</dbReference>
<evidence type="ECO:0000256" key="3">
    <source>
        <dbReference type="ARBA" id="ARBA00022553"/>
    </source>
</evidence>
<gene>
    <name evidence="10" type="ORF">GFH32_08415</name>
</gene>
<sequence>MSVSIKYYTNRFLVITILIIIAVWALIFYAFLMDEVYDNVDDGLKNQKIEIIREAYNNPTILENNKTWGINQFRILPTKDSEDLDKNHFSREFMYMPYDDEDEPYRVLKTGFYSTNGQAYSLEIRTSTVEEDDYSINLAIALTVLYLVIVLSILVVNYYVMSRAWKPFQEILNNLSRYRFGHSKSFEPTPTKVKEFEELNGQIVTMISRNEAVFEGQKRFLENASHELQTPLAVTIAKLELLLQEGNLDESQLMQIVEAKQSLHRMVALNKSLLMLSRIDNNQYTELKTVNFNETAKNLLQDLEDVISYKEIQVTLIENGQFVVDFNPDLALILLSNLLRNAIKYNTSKGQLIIKISEEILDIANTSTSGALNPAYIFERFHKGNQDNNSNGLGLSIVHSILEQHNQLRLVYFYESDLQHFEIKKSSITK</sequence>
<feature type="transmembrane region" description="Helical" evidence="8">
    <location>
        <begin position="12"/>
        <end position="32"/>
    </location>
</feature>
<feature type="domain" description="Histidine kinase" evidence="9">
    <location>
        <begin position="223"/>
        <end position="406"/>
    </location>
</feature>
<keyword evidence="3" id="KW-0597">Phosphoprotein</keyword>
<name>A0A5Q0QGG7_9SPHI</name>
<dbReference type="EMBL" id="CP045652">
    <property type="protein sequence ID" value="QGA26350.1"/>
    <property type="molecule type" value="Genomic_DNA"/>
</dbReference>
<dbReference type="PROSITE" id="PS50109">
    <property type="entry name" value="HIS_KIN"/>
    <property type="match status" value="1"/>
</dbReference>
<dbReference type="SUPFAM" id="SSF55874">
    <property type="entry name" value="ATPase domain of HSP90 chaperone/DNA topoisomerase II/histidine kinase"/>
    <property type="match status" value="1"/>
</dbReference>
<dbReference type="InterPro" id="IPR050428">
    <property type="entry name" value="TCS_sensor_his_kinase"/>
</dbReference>
<comment type="catalytic activity">
    <reaction evidence="1">
        <text>ATP + protein L-histidine = ADP + protein N-phospho-L-histidine.</text>
        <dbReference type="EC" id="2.7.13.3"/>
    </reaction>
</comment>
<dbReference type="PANTHER" id="PTHR45436:SF5">
    <property type="entry name" value="SENSOR HISTIDINE KINASE TRCS"/>
    <property type="match status" value="1"/>
</dbReference>
<dbReference type="SUPFAM" id="SSF47384">
    <property type="entry name" value="Homodimeric domain of signal transducing histidine kinase"/>
    <property type="match status" value="1"/>
</dbReference>
<dbReference type="InterPro" id="IPR036890">
    <property type="entry name" value="HATPase_C_sf"/>
</dbReference>
<reference evidence="10 11" key="1">
    <citation type="submission" date="2019-10" db="EMBL/GenBank/DDBJ databases">
        <authorList>
            <person name="Dong K."/>
        </authorList>
    </citation>
    <scope>NUCLEOTIDE SEQUENCE [LARGE SCALE GENOMIC DNA]</scope>
    <source>
        <strain evidence="11">dk4302</strain>
    </source>
</reference>
<keyword evidence="6 10" id="KW-0418">Kinase</keyword>
<keyword evidence="8" id="KW-0472">Membrane</keyword>
<dbReference type="InterPro" id="IPR003661">
    <property type="entry name" value="HisK_dim/P_dom"/>
</dbReference>
<proteinExistence type="predicted"/>
<dbReference type="KEGG" id="sphe:GFH32_08415"/>
<organism evidence="10 11">
    <name type="scientific">Sphingobacterium zhuxiongii</name>
    <dbReference type="NCBI Taxonomy" id="2662364"/>
    <lineage>
        <taxon>Bacteria</taxon>
        <taxon>Pseudomonadati</taxon>
        <taxon>Bacteroidota</taxon>
        <taxon>Sphingobacteriia</taxon>
        <taxon>Sphingobacteriales</taxon>
        <taxon>Sphingobacteriaceae</taxon>
        <taxon>Sphingobacterium</taxon>
    </lineage>
</organism>